<keyword evidence="4" id="KW-1185">Reference proteome</keyword>
<gene>
    <name evidence="3" type="ORF">Fcan01_06933</name>
</gene>
<evidence type="ECO:0000313" key="3">
    <source>
        <dbReference type="EMBL" id="OXA58835.1"/>
    </source>
</evidence>
<keyword evidence="1" id="KW-1015">Disulfide bond</keyword>
<dbReference type="PROSITE" id="PS50026">
    <property type="entry name" value="EGF_3"/>
    <property type="match status" value="1"/>
</dbReference>
<protein>
    <submittedName>
        <fullName evidence="3">Platelet endothelial aggregation receptor 1</fullName>
    </submittedName>
</protein>
<name>A0A226EMB6_FOLCA</name>
<evidence type="ECO:0000313" key="4">
    <source>
        <dbReference type="Proteomes" id="UP000198287"/>
    </source>
</evidence>
<dbReference type="EMBL" id="LNIX01000003">
    <property type="protein sequence ID" value="OXA58835.1"/>
    <property type="molecule type" value="Genomic_DNA"/>
</dbReference>
<dbReference type="InterPro" id="IPR000742">
    <property type="entry name" value="EGF"/>
</dbReference>
<organism evidence="3 4">
    <name type="scientific">Folsomia candida</name>
    <name type="common">Springtail</name>
    <dbReference type="NCBI Taxonomy" id="158441"/>
    <lineage>
        <taxon>Eukaryota</taxon>
        <taxon>Metazoa</taxon>
        <taxon>Ecdysozoa</taxon>
        <taxon>Arthropoda</taxon>
        <taxon>Hexapoda</taxon>
        <taxon>Collembola</taxon>
        <taxon>Entomobryomorpha</taxon>
        <taxon>Isotomoidea</taxon>
        <taxon>Isotomidae</taxon>
        <taxon>Proisotominae</taxon>
        <taxon>Folsomia</taxon>
    </lineage>
</organism>
<keyword evidence="1" id="KW-0245">EGF-like domain</keyword>
<dbReference type="PROSITE" id="PS00022">
    <property type="entry name" value="EGF_1"/>
    <property type="match status" value="1"/>
</dbReference>
<dbReference type="PROSITE" id="PS01186">
    <property type="entry name" value="EGF_2"/>
    <property type="match status" value="1"/>
</dbReference>
<comment type="caution">
    <text evidence="1">Lacks conserved residue(s) required for the propagation of feature annotation.</text>
</comment>
<feature type="non-terminal residue" evidence="3">
    <location>
        <position position="1"/>
    </location>
</feature>
<dbReference type="Proteomes" id="UP000198287">
    <property type="component" value="Unassembled WGS sequence"/>
</dbReference>
<dbReference type="AlphaFoldDB" id="A0A226EMB6"/>
<feature type="disulfide bond" evidence="1">
    <location>
        <begin position="463"/>
        <end position="480"/>
    </location>
</feature>
<keyword evidence="3" id="KW-0675">Receptor</keyword>
<evidence type="ECO:0000256" key="1">
    <source>
        <dbReference type="PROSITE-ProRule" id="PRU00076"/>
    </source>
</evidence>
<dbReference type="OrthoDB" id="8297240at2759"/>
<comment type="caution">
    <text evidence="3">The sequence shown here is derived from an EMBL/GenBank/DDBJ whole genome shotgun (WGS) entry which is preliminary data.</text>
</comment>
<proteinExistence type="predicted"/>
<feature type="domain" description="EGF-like" evidence="2">
    <location>
        <begin position="447"/>
        <end position="492"/>
    </location>
</feature>
<sequence>TRELEAEDLYSKMEADSDKEKMVIRDIFLRRLATLKHGEKCDSEKQLYLDNPPLAKDSFTWVDPKPKDVQQWQLYLLQDDKPICNYVQFLRCDEKNMLCRCKKEFDPLQDRKRFTPPFSPACVSGAECKAMPLFFMKQCWCPEGKICGNSSSTSTFNPSTIKNLTSTIQKRFTLNLGESCDPEAHSVLLDPKDSEVRDYNLRVSTLQKLIVSRPSVHFCNLDKFLNCSSSKKCECFHQLVEQEGICRSRNLDQCESTFPYGTSLYPSGPQLWKIEQIFQKSFSPQCVKNAGCGNDKMIGKCVCKNGKAGPLCKDPKSVFASVLNPSHIQGYNEDGKINKVFYNLNFFTYKMEELMTLTYGDECNPKFGFMVERIQSFYRDIGSSEDIAKGKTLYQYKKATKWVEYLLKSGVTELCNQFHGLSCHPISKKCYCPSTHEYEDKICKLRPNEECDPNPQASWISVCRKNSHCLPATSTTKSSCQCLEGWSGPDCQTPSRNNGRHTGVETCENNVTMNLNGVIISECLDGLVEFEDNIPLPPEPNLFSDFATMLDRILNHRNLPMDSKCDPDQETQFTKLFPTLPHFKQDDYESLPQGKLLTYSELRRIERNVGAKFCDRKKYLVCNGESGRCDCNLNVYVKEGLKCRLREGKFCGEIGTVYERGVELPLCEKGTKCRKLGFGVHTCVHVATEDEVF</sequence>
<accession>A0A226EMB6</accession>
<reference evidence="3 4" key="1">
    <citation type="submission" date="2015-12" db="EMBL/GenBank/DDBJ databases">
        <title>The genome of Folsomia candida.</title>
        <authorList>
            <person name="Faddeeva A."/>
            <person name="Derks M.F."/>
            <person name="Anvar Y."/>
            <person name="Smit S."/>
            <person name="Van Straalen N."/>
            <person name="Roelofs D."/>
        </authorList>
    </citation>
    <scope>NUCLEOTIDE SEQUENCE [LARGE SCALE GENOMIC DNA]</scope>
    <source>
        <strain evidence="3 4">VU population</strain>
        <tissue evidence="3">Whole body</tissue>
    </source>
</reference>
<evidence type="ECO:0000259" key="2">
    <source>
        <dbReference type="PROSITE" id="PS50026"/>
    </source>
</evidence>
<feature type="disulfide bond" evidence="1">
    <location>
        <begin position="482"/>
        <end position="491"/>
    </location>
</feature>